<protein>
    <submittedName>
        <fullName evidence="1">Uncharacterized protein</fullName>
    </submittedName>
</protein>
<dbReference type="Proteomes" id="UP000630923">
    <property type="component" value="Unassembled WGS sequence"/>
</dbReference>
<dbReference type="AlphaFoldDB" id="A0A919E838"/>
<evidence type="ECO:0000313" key="1">
    <source>
        <dbReference type="EMBL" id="GHF24223.1"/>
    </source>
</evidence>
<sequence length="219" mass="25198">MKPDNNIDLKDVDLVFSVLDTFPDEFIDEFREGIWGQDVKLYVEKRPEAMMFAAIDWFIPTAVFLFIAKSYFDGFLSQMGQDHYLLLKTAFSKLIPNGSVKTVKHVSSPNKSTSDVQCSSAFSCFIEVEGIGTVKFSFIEENLNLEEVEQVSDQLVKFLQCLQKNRLSAAFKKKMLAKRQFSKLVIISYDVKANKFVLVEPKPDFKWAAQQRFTLEEMQ</sequence>
<accession>A0A919E838</accession>
<name>A0A919E838_9PROT</name>
<keyword evidence="2" id="KW-1185">Reference proteome</keyword>
<dbReference type="RefSeq" id="WP_191252245.1">
    <property type="nucleotide sequence ID" value="NZ_BNCI01000002.1"/>
</dbReference>
<dbReference type="EMBL" id="BNCI01000002">
    <property type="protein sequence ID" value="GHF24223.1"/>
    <property type="molecule type" value="Genomic_DNA"/>
</dbReference>
<gene>
    <name evidence="1" type="ORF">GCM10017044_18550</name>
</gene>
<reference evidence="1" key="1">
    <citation type="journal article" date="2014" name="Int. J. Syst. Evol. Microbiol.">
        <title>Complete genome sequence of Corynebacterium casei LMG S-19264T (=DSM 44701T), isolated from a smear-ripened cheese.</title>
        <authorList>
            <consortium name="US DOE Joint Genome Institute (JGI-PGF)"/>
            <person name="Walter F."/>
            <person name="Albersmeier A."/>
            <person name="Kalinowski J."/>
            <person name="Ruckert C."/>
        </authorList>
    </citation>
    <scope>NUCLEOTIDE SEQUENCE</scope>
    <source>
        <strain evidence="1">KCTC 42590</strain>
    </source>
</reference>
<organism evidence="1 2">
    <name type="scientific">Kordiimonas sediminis</name>
    <dbReference type="NCBI Taxonomy" id="1735581"/>
    <lineage>
        <taxon>Bacteria</taxon>
        <taxon>Pseudomonadati</taxon>
        <taxon>Pseudomonadota</taxon>
        <taxon>Alphaproteobacteria</taxon>
        <taxon>Kordiimonadales</taxon>
        <taxon>Kordiimonadaceae</taxon>
        <taxon>Kordiimonas</taxon>
    </lineage>
</organism>
<proteinExistence type="predicted"/>
<evidence type="ECO:0000313" key="2">
    <source>
        <dbReference type="Proteomes" id="UP000630923"/>
    </source>
</evidence>
<comment type="caution">
    <text evidence="1">The sequence shown here is derived from an EMBL/GenBank/DDBJ whole genome shotgun (WGS) entry which is preliminary data.</text>
</comment>
<reference evidence="1" key="2">
    <citation type="submission" date="2020-09" db="EMBL/GenBank/DDBJ databases">
        <authorList>
            <person name="Sun Q."/>
            <person name="Kim S."/>
        </authorList>
    </citation>
    <scope>NUCLEOTIDE SEQUENCE</scope>
    <source>
        <strain evidence="1">KCTC 42590</strain>
    </source>
</reference>